<feature type="transmembrane region" description="Helical" evidence="1">
    <location>
        <begin position="143"/>
        <end position="161"/>
    </location>
</feature>
<protein>
    <submittedName>
        <fullName evidence="2">Uncharacterized protein</fullName>
    </submittedName>
</protein>
<keyword evidence="3" id="KW-1185">Reference proteome</keyword>
<dbReference type="KEGG" id="mrr:Moror_2007"/>
<feature type="transmembrane region" description="Helical" evidence="1">
    <location>
        <begin position="367"/>
        <end position="387"/>
    </location>
</feature>
<sequence length="408" mass="47056">MGGFALYDGDTFITYLWDTEHFNDYIRPGIGSYSVKDQFDGLAMRYALGLEKESQSDRRQLLLPLNELSDEDRKRAKQIHKEYSCLLHYLIAKGVISITKDEIEDRGHGDALSKTITILQASWFILQCIARAVQGLAVTELEIITFAFAILSFVTNFFWWYKPLRVRRPVRVVLKPCPPTSGRKEPEPTWGKWIADMRLRVWRATCKMFSEVSAYIQSDYVTLSEEQPFKFLRWRIFAPLYPLASLSARYRDIVMGLDSDDSRYLFSTRLGRVRSLHRIALYPVSIIFGAIHCIPWFFTFPTRLEQMLWRIAAVFVVGSSVSTGILHVVHHRLWHIVETARTPSTLLLVVIFLVTAVWYLLALLQCILYALYVAARLVVIAISFTTLRELPSSAYQAVQWNSFIPHIG</sequence>
<dbReference type="Proteomes" id="UP000017559">
    <property type="component" value="Unassembled WGS sequence"/>
</dbReference>
<evidence type="ECO:0000313" key="2">
    <source>
        <dbReference type="EMBL" id="ESK87558.1"/>
    </source>
</evidence>
<accession>V2WL26</accession>
<evidence type="ECO:0000256" key="1">
    <source>
        <dbReference type="SAM" id="Phobius"/>
    </source>
</evidence>
<comment type="caution">
    <text evidence="2">The sequence shown here is derived from an EMBL/GenBank/DDBJ whole genome shotgun (WGS) entry which is preliminary data.</text>
</comment>
<feature type="transmembrane region" description="Helical" evidence="1">
    <location>
        <begin position="279"/>
        <end position="298"/>
    </location>
</feature>
<name>V2WL26_MONRO</name>
<evidence type="ECO:0000313" key="3">
    <source>
        <dbReference type="Proteomes" id="UP000017559"/>
    </source>
</evidence>
<feature type="transmembrane region" description="Helical" evidence="1">
    <location>
        <begin position="342"/>
        <end position="361"/>
    </location>
</feature>
<proteinExistence type="predicted"/>
<dbReference type="OrthoDB" id="9451547at2759"/>
<organism evidence="2 3">
    <name type="scientific">Moniliophthora roreri (strain MCA 2997)</name>
    <name type="common">Cocoa frosty pod rot fungus</name>
    <name type="synonym">Crinipellis roreri</name>
    <dbReference type="NCBI Taxonomy" id="1381753"/>
    <lineage>
        <taxon>Eukaryota</taxon>
        <taxon>Fungi</taxon>
        <taxon>Dikarya</taxon>
        <taxon>Basidiomycota</taxon>
        <taxon>Agaricomycotina</taxon>
        <taxon>Agaricomycetes</taxon>
        <taxon>Agaricomycetidae</taxon>
        <taxon>Agaricales</taxon>
        <taxon>Marasmiineae</taxon>
        <taxon>Marasmiaceae</taxon>
        <taxon>Moniliophthora</taxon>
    </lineage>
</organism>
<keyword evidence="1" id="KW-1133">Transmembrane helix</keyword>
<dbReference type="PANTHER" id="PTHR35043">
    <property type="entry name" value="TRANSCRIPTION FACTOR DOMAIN-CONTAINING PROTEIN"/>
    <property type="match status" value="1"/>
</dbReference>
<keyword evidence="1" id="KW-0812">Transmembrane</keyword>
<keyword evidence="1" id="KW-0472">Membrane</keyword>
<dbReference type="HOGENOM" id="CLU_022883_6_0_1"/>
<feature type="transmembrane region" description="Helical" evidence="1">
    <location>
        <begin position="310"/>
        <end position="330"/>
    </location>
</feature>
<dbReference type="PANTHER" id="PTHR35043:SF7">
    <property type="entry name" value="TRANSCRIPTION FACTOR DOMAIN-CONTAINING PROTEIN"/>
    <property type="match status" value="1"/>
</dbReference>
<dbReference type="AlphaFoldDB" id="V2WL26"/>
<dbReference type="EMBL" id="AWSO01000767">
    <property type="protein sequence ID" value="ESK87558.1"/>
    <property type="molecule type" value="Genomic_DNA"/>
</dbReference>
<gene>
    <name evidence="2" type="ORF">Moror_2007</name>
</gene>
<reference evidence="2 3" key="1">
    <citation type="journal article" date="2014" name="BMC Genomics">
        <title>Genome and secretome analysis of the hemibiotrophic fungal pathogen, Moniliophthora roreri, which causes frosty pod rot disease of cacao: mechanisms of the biotrophic and necrotrophic phases.</title>
        <authorList>
            <person name="Meinhardt L.W."/>
            <person name="Costa G.G.L."/>
            <person name="Thomazella D.P.T."/>
            <person name="Teixeira P.J.P.L."/>
            <person name="Carazzolle M.F."/>
            <person name="Schuster S.C."/>
            <person name="Carlson J.E."/>
            <person name="Guiltinan M.J."/>
            <person name="Mieczkowski P."/>
            <person name="Farmer A."/>
            <person name="Ramaraj T."/>
            <person name="Crozier J."/>
            <person name="Davis R.E."/>
            <person name="Shao J."/>
            <person name="Melnick R.L."/>
            <person name="Pereira G.A.G."/>
            <person name="Bailey B.A."/>
        </authorList>
    </citation>
    <scope>NUCLEOTIDE SEQUENCE [LARGE SCALE GENOMIC DNA]</scope>
    <source>
        <strain evidence="2 3">MCA 2997</strain>
    </source>
</reference>